<reference evidence="6 7" key="1">
    <citation type="journal article" date="2013" name="Genome Biol.">
        <title>The genome sequence of the most widely cultivated cacao type and its use to identify candidate genes regulating pod color.</title>
        <authorList>
            <person name="Motamayor J.C."/>
            <person name="Mockaitis K."/>
            <person name="Schmutz J."/>
            <person name="Haiminen N."/>
            <person name="Iii D.L."/>
            <person name="Cornejo O."/>
            <person name="Findley S.D."/>
            <person name="Zheng P."/>
            <person name="Utro F."/>
            <person name="Royaert S."/>
            <person name="Saski C."/>
            <person name="Jenkins J."/>
            <person name="Podicheti R."/>
            <person name="Zhao M."/>
            <person name="Scheffler B.E."/>
            <person name="Stack J.C."/>
            <person name="Feltus F.A."/>
            <person name="Mustiga G.M."/>
            <person name="Amores F."/>
            <person name="Phillips W."/>
            <person name="Marelli J.P."/>
            <person name="May G.D."/>
            <person name="Shapiro H."/>
            <person name="Ma J."/>
            <person name="Bustamante C.D."/>
            <person name="Schnell R.J."/>
            <person name="Main D."/>
            <person name="Gilbert D."/>
            <person name="Parida L."/>
            <person name="Kuhn D.N."/>
        </authorList>
    </citation>
    <scope>NUCLEOTIDE SEQUENCE [LARGE SCALE GENOMIC DNA]</scope>
    <source>
        <strain evidence="7">cv. Matina 1-6</strain>
    </source>
</reference>
<dbReference type="GO" id="GO:0051301">
    <property type="term" value="P:cell division"/>
    <property type="evidence" value="ECO:0007669"/>
    <property type="project" value="UniProtKB-KW"/>
</dbReference>
<dbReference type="HOGENOM" id="CLU_150896_0_0_1"/>
<dbReference type="InterPro" id="IPR036915">
    <property type="entry name" value="Cyclin-like_sf"/>
</dbReference>
<evidence type="ECO:0000259" key="5">
    <source>
        <dbReference type="SMART" id="SM01332"/>
    </source>
</evidence>
<dbReference type="EMBL" id="CM001886">
    <property type="protein sequence ID" value="EOY16371.1"/>
    <property type="molecule type" value="Genomic_DNA"/>
</dbReference>
<evidence type="ECO:0000256" key="3">
    <source>
        <dbReference type="ARBA" id="ARBA00023127"/>
    </source>
</evidence>
<name>A0A061FH21_THECC</name>
<keyword evidence="2" id="KW-0132">Cell division</keyword>
<evidence type="ECO:0000313" key="6">
    <source>
        <dbReference type="EMBL" id="EOY16371.1"/>
    </source>
</evidence>
<sequence>MQFECLANYIVELSLLEYTMLHYAPSLIAASAAFLAKFTLSPTKKPWVIFVYFFYLLHRTLFWNITHCTSPLICVTVKSLHHLCRNGGRANLPAIREKYSQHKYKFVAKKYCPASIPQEFFQDLSK</sequence>
<evidence type="ECO:0000256" key="4">
    <source>
        <dbReference type="ARBA" id="ARBA00023306"/>
    </source>
</evidence>
<keyword evidence="3" id="KW-0195">Cyclin</keyword>
<dbReference type="SUPFAM" id="SSF47954">
    <property type="entry name" value="Cyclin-like"/>
    <property type="match status" value="1"/>
</dbReference>
<protein>
    <submittedName>
        <fullName evidence="6">Cyclin A1,1, putative</fullName>
    </submittedName>
</protein>
<dbReference type="SMART" id="SM01332">
    <property type="entry name" value="Cyclin_C"/>
    <property type="match status" value="1"/>
</dbReference>
<dbReference type="Proteomes" id="UP000026915">
    <property type="component" value="Chromosome 8"/>
</dbReference>
<comment type="similarity">
    <text evidence="1">Belongs to the cyclin family. Cyclin AB subfamily.</text>
</comment>
<feature type="domain" description="Cyclin C-terminal" evidence="5">
    <location>
        <begin position="2"/>
        <end position="113"/>
    </location>
</feature>
<dbReference type="InParanoid" id="A0A061FH21"/>
<dbReference type="eggNOG" id="KOG0654">
    <property type="taxonomic scope" value="Eukaryota"/>
</dbReference>
<dbReference type="Gramene" id="EOY16371">
    <property type="protein sequence ID" value="EOY16371"/>
    <property type="gene ID" value="TCM_035173"/>
</dbReference>
<dbReference type="FunFam" id="1.10.472.10:FF:000013">
    <property type="entry name" value="Cyclin A1"/>
    <property type="match status" value="1"/>
</dbReference>
<evidence type="ECO:0000256" key="2">
    <source>
        <dbReference type="ARBA" id="ARBA00022618"/>
    </source>
</evidence>
<accession>A0A061FH21</accession>
<dbReference type="Pfam" id="PF02984">
    <property type="entry name" value="Cyclin_C"/>
    <property type="match status" value="1"/>
</dbReference>
<dbReference type="AlphaFoldDB" id="A0A061FH21"/>
<dbReference type="OMA" id="WNITHCT"/>
<evidence type="ECO:0000313" key="7">
    <source>
        <dbReference type="Proteomes" id="UP000026915"/>
    </source>
</evidence>
<dbReference type="STRING" id="3641.A0A061FH21"/>
<dbReference type="Gene3D" id="1.10.472.10">
    <property type="entry name" value="Cyclin-like"/>
    <property type="match status" value="1"/>
</dbReference>
<keyword evidence="7" id="KW-1185">Reference proteome</keyword>
<organism evidence="6 7">
    <name type="scientific">Theobroma cacao</name>
    <name type="common">Cacao</name>
    <name type="synonym">Cocoa</name>
    <dbReference type="NCBI Taxonomy" id="3641"/>
    <lineage>
        <taxon>Eukaryota</taxon>
        <taxon>Viridiplantae</taxon>
        <taxon>Streptophyta</taxon>
        <taxon>Embryophyta</taxon>
        <taxon>Tracheophyta</taxon>
        <taxon>Spermatophyta</taxon>
        <taxon>Magnoliopsida</taxon>
        <taxon>eudicotyledons</taxon>
        <taxon>Gunneridae</taxon>
        <taxon>Pentapetalae</taxon>
        <taxon>rosids</taxon>
        <taxon>malvids</taxon>
        <taxon>Malvales</taxon>
        <taxon>Malvaceae</taxon>
        <taxon>Byttnerioideae</taxon>
        <taxon>Theobroma</taxon>
    </lineage>
</organism>
<keyword evidence="4" id="KW-0131">Cell cycle</keyword>
<evidence type="ECO:0000256" key="1">
    <source>
        <dbReference type="ARBA" id="ARBA00006955"/>
    </source>
</evidence>
<dbReference type="InterPro" id="IPR004367">
    <property type="entry name" value="Cyclin_C-dom"/>
</dbReference>
<proteinExistence type="inferred from homology"/>
<gene>
    <name evidence="6" type="ORF">TCM_035173</name>
</gene>